<proteinExistence type="predicted"/>
<evidence type="ECO:0000313" key="3">
    <source>
        <dbReference type="RefSeq" id="XP_029296398.1"/>
    </source>
</evidence>
<dbReference type="KEGG" id="cgob:115013956"/>
<feature type="compositionally biased region" description="Basic and acidic residues" evidence="1">
    <location>
        <begin position="1401"/>
        <end position="1410"/>
    </location>
</feature>
<feature type="compositionally biased region" description="Acidic residues" evidence="1">
    <location>
        <begin position="1273"/>
        <end position="1287"/>
    </location>
</feature>
<dbReference type="GeneID" id="115013956"/>
<feature type="compositionally biased region" description="Acidic residues" evidence="1">
    <location>
        <begin position="573"/>
        <end position="584"/>
    </location>
</feature>
<feature type="compositionally biased region" description="Acidic residues" evidence="1">
    <location>
        <begin position="734"/>
        <end position="745"/>
    </location>
</feature>
<accession>A0A6J2QD62</accession>
<feature type="compositionally biased region" description="Acidic residues" evidence="1">
    <location>
        <begin position="1467"/>
        <end position="1494"/>
    </location>
</feature>
<feature type="region of interest" description="Disordered" evidence="1">
    <location>
        <begin position="483"/>
        <end position="533"/>
    </location>
</feature>
<feature type="compositionally biased region" description="Basic and acidic residues" evidence="1">
    <location>
        <begin position="719"/>
        <end position="733"/>
    </location>
</feature>
<feature type="compositionally biased region" description="Basic residues" evidence="1">
    <location>
        <begin position="679"/>
        <end position="690"/>
    </location>
</feature>
<feature type="compositionally biased region" description="Basic and acidic residues" evidence="1">
    <location>
        <begin position="1138"/>
        <end position="1154"/>
    </location>
</feature>
<evidence type="ECO:0000313" key="2">
    <source>
        <dbReference type="Proteomes" id="UP000504630"/>
    </source>
</evidence>
<feature type="compositionally biased region" description="Basic and acidic residues" evidence="1">
    <location>
        <begin position="1288"/>
        <end position="1315"/>
    </location>
</feature>
<gene>
    <name evidence="3" type="primary">LOC115013956</name>
</gene>
<feature type="compositionally biased region" description="Basic and acidic residues" evidence="1">
    <location>
        <begin position="644"/>
        <end position="662"/>
    </location>
</feature>
<feature type="compositionally biased region" description="Basic and acidic residues" evidence="1">
    <location>
        <begin position="1195"/>
        <end position="1207"/>
    </location>
</feature>
<feature type="compositionally biased region" description="Acidic residues" evidence="1">
    <location>
        <begin position="887"/>
        <end position="900"/>
    </location>
</feature>
<feature type="region of interest" description="Disordered" evidence="1">
    <location>
        <begin position="545"/>
        <end position="834"/>
    </location>
</feature>
<sequence length="1556" mass="173025">MKFPVDLLADVSQAELERLAHSYMNNLLYSNPDFPEQLRLSDSTQVTIDISSVGFVPLYGSSDKQKILALFSPTDPFTAVALFLLDQWWPVDDILKTTDPARDGALEVETIGERIVLYILNRVVYRTKEMSSEELPFLCHGEKDHAKILWSNGEAVGFYSVKPSGSFSNSFSTRSYQLPVMDSIYVRKGQRGKGFGLQMLEDFVFSFKDDCLGLRYPLTKPMYRVCGKYLCQYPGHTELLWEVESIGGPNQRTNISSRIQAMDQSAVSKSLSFTEESLEITEMTEEDEEVTVLSATKETEVPLTARGRSSGSKRRMTGQKIAEDMSEKVIRIEDIEAETPREEQVSSQQKTDLHVSESLQIEGMFSVAPEEQEQDVIDTAATMLDQQELEEADVTSAPATEEPQEEEDASQDLNNSSCDSQIAVENVASGIEEECQKEDTTVLVVYEEVHKEAETLEKVGEGTQIGVTDEKLAERVTQHEESLSTCAASENGEAGKTGGTAAKAIEPVQSKTPRRKSTRHNRVEKETTAQDQGIILRGRTVMNASKTKRKYTRSSQKVCEEVDDVSTPKVVEELSETEGEEPEEVTSIKEDEVAVEELTEEKQQLEDEQVTNEEKTEKQQQPEVEDPAVKGTSTELPHTADTALTKEHEDEKVTDECEKEQMQNKQDVSDDEIEEPPVVHKRAFRGRYKVSPRPTKQSLEKPEGKHTNDANLGAGSSAEEQKAEEQATDKPMEEQEETNQTEEEISTVVEEKTTPKAEEAAEDVTPSTEVNVEESKEVHGEETVSVMEAEKEEEAVSVTGVKDDMTQEPDTIAASETVVPDKVPSEAEEPQVNNPKLQNVTVILVDIKTTCHHLSAKEAEEAPVDGERAAPKKQQEEEGGWKQENITDWDEEKGEAEEALVIETREEKTVEASCKSTSGSKQQQEEDNLGEDIIAKEVEEAETGTEEVEGEMEVEAKDAVTVTVPVESAVCGICADREADIPVGDDAEENLPPAEVDEAMSLEEEEVPVVETRALRRRTKTSTATPKRTTKRSSKEVDSQEAENCEEVEPAVTTRKLRRGRISPPSEEEATPSAEEQHSEEMAAQLSDLQVTPAHDAQEEMAAAEDGLPVQKTAEAEEEPKEETLAQENVPVGIETTELEKVMVEEEGFEDKVEAVTIQDTVGGEQSEGADRSQEPLTAEDDEAKSVSEEEEAPVIERDLRSGEKTVRVTTRRKTTKRQHDEQEEEVTPEESTEEDEPAVETRVLRKGRKSAAATPARTSKRARTQRQKEEESTPLEETEQEEEAGQEEVKEEGKSMEMEKDKEVEEAEQVKEEAAVPEQDNNSVEAVDEMAISSAEVEETNAAEEEETTVIGESAAATAVGSDHATAEEEALVEEASAVTRALRSKKKTLDATPSQKPTRQKDQGDSPRRSVRKRPRVDYRENEDEAERGVTDKERKVQEESDKDKDTKEAESSADEPTGKLNLELDTDEEVETAAISQEEEEDEQNVSEEEVEHVVTGKRVLRGRSVPSVIITTPSRSRRCSAKVETAEESEDEKKRRGTEVTSTRKSKRLSRV</sequence>
<feature type="compositionally biased region" description="Acidic residues" evidence="1">
    <location>
        <begin position="1222"/>
        <end position="1239"/>
    </location>
</feature>
<feature type="compositionally biased region" description="Basic and acidic residues" evidence="1">
    <location>
        <begin position="749"/>
        <end position="759"/>
    </location>
</feature>
<evidence type="ECO:0000256" key="1">
    <source>
        <dbReference type="SAM" id="MobiDB-lite"/>
    </source>
</evidence>
<organism evidence="2 3">
    <name type="scientific">Cottoperca gobio</name>
    <name type="common">Frogmouth</name>
    <name type="synonym">Aphritis gobio</name>
    <dbReference type="NCBI Taxonomy" id="56716"/>
    <lineage>
        <taxon>Eukaryota</taxon>
        <taxon>Metazoa</taxon>
        <taxon>Chordata</taxon>
        <taxon>Craniata</taxon>
        <taxon>Vertebrata</taxon>
        <taxon>Euteleostomi</taxon>
        <taxon>Actinopterygii</taxon>
        <taxon>Neopterygii</taxon>
        <taxon>Teleostei</taxon>
        <taxon>Neoteleostei</taxon>
        <taxon>Acanthomorphata</taxon>
        <taxon>Eupercaria</taxon>
        <taxon>Perciformes</taxon>
        <taxon>Notothenioidei</taxon>
        <taxon>Bovichtidae</taxon>
        <taxon>Cottoperca</taxon>
    </lineage>
</organism>
<name>A0A6J2QD62_COTGO</name>
<dbReference type="Proteomes" id="UP000504630">
    <property type="component" value="Chromosome 9"/>
</dbReference>
<feature type="compositionally biased region" description="Basic and acidic residues" evidence="1">
    <location>
        <begin position="698"/>
        <end position="708"/>
    </location>
</feature>
<feature type="region of interest" description="Disordered" evidence="1">
    <location>
        <begin position="1000"/>
        <end position="1556"/>
    </location>
</feature>
<keyword evidence="2" id="KW-1185">Reference proteome</keyword>
<dbReference type="InterPro" id="IPR029625">
    <property type="entry name" value="FAM169"/>
</dbReference>
<feature type="compositionally biased region" description="Basic and acidic residues" evidence="1">
    <location>
        <begin position="855"/>
        <end position="881"/>
    </location>
</feature>
<feature type="compositionally biased region" description="Acidic residues" evidence="1">
    <location>
        <begin position="1039"/>
        <end position="1049"/>
    </location>
</feature>
<dbReference type="RefSeq" id="XP_029296398.1">
    <property type="nucleotide sequence ID" value="XM_029440538.1"/>
</dbReference>
<dbReference type="OrthoDB" id="8954808at2759"/>
<feature type="compositionally biased region" description="Basic and acidic residues" evidence="1">
    <location>
        <begin position="773"/>
        <end position="782"/>
    </location>
</feature>
<dbReference type="PANTHER" id="PTHR22442:SF3">
    <property type="entry name" value="SOLUBLE LAMIN-ASSOCIATED PROTEIN OF 75 KDA"/>
    <property type="match status" value="1"/>
</dbReference>
<protein>
    <submittedName>
        <fullName evidence="3">Titin-like</fullName>
    </submittedName>
</protein>
<dbReference type="PANTHER" id="PTHR22442">
    <property type="match status" value="1"/>
</dbReference>
<feature type="compositionally biased region" description="Acidic residues" evidence="1">
    <location>
        <begin position="1178"/>
        <end position="1194"/>
    </location>
</feature>
<feature type="compositionally biased region" description="Basic and acidic residues" evidence="1">
    <location>
        <begin position="1429"/>
        <end position="1453"/>
    </location>
</feature>
<feature type="region of interest" description="Disordered" evidence="1">
    <location>
        <begin position="389"/>
        <end position="416"/>
    </location>
</feature>
<dbReference type="InParanoid" id="A0A6J2QD62"/>
<reference evidence="3" key="1">
    <citation type="submission" date="2025-08" db="UniProtKB">
        <authorList>
            <consortium name="RefSeq"/>
        </authorList>
    </citation>
    <scope>IDENTIFICATION</scope>
</reference>
<feature type="compositionally biased region" description="Acidic residues" evidence="1">
    <location>
        <begin position="1337"/>
        <end position="1349"/>
    </location>
</feature>
<feature type="region of interest" description="Disordered" evidence="1">
    <location>
        <begin position="855"/>
        <end position="931"/>
    </location>
</feature>